<protein>
    <recommendedName>
        <fullName evidence="4">Transmembrane protein</fullName>
    </recommendedName>
</protein>
<feature type="transmembrane region" description="Helical" evidence="1">
    <location>
        <begin position="301"/>
        <end position="318"/>
    </location>
</feature>
<reference evidence="2" key="1">
    <citation type="submission" date="2021-01" db="EMBL/GenBank/DDBJ databases">
        <authorList>
            <consortium name="Genoscope - CEA"/>
            <person name="William W."/>
        </authorList>
    </citation>
    <scope>NUCLEOTIDE SEQUENCE</scope>
</reference>
<feature type="transmembrane region" description="Helical" evidence="1">
    <location>
        <begin position="241"/>
        <end position="263"/>
    </location>
</feature>
<dbReference type="OMA" id="FRFTICN"/>
<dbReference type="EMBL" id="CAJJDM010000029">
    <property type="protein sequence ID" value="CAD8060551.1"/>
    <property type="molecule type" value="Genomic_DNA"/>
</dbReference>
<feature type="transmembrane region" description="Helical" evidence="1">
    <location>
        <begin position="191"/>
        <end position="215"/>
    </location>
</feature>
<evidence type="ECO:0000313" key="3">
    <source>
        <dbReference type="Proteomes" id="UP000688137"/>
    </source>
</evidence>
<comment type="caution">
    <text evidence="2">The sequence shown here is derived from an EMBL/GenBank/DDBJ whole genome shotgun (WGS) entry which is preliminary data.</text>
</comment>
<evidence type="ECO:0000256" key="1">
    <source>
        <dbReference type="SAM" id="Phobius"/>
    </source>
</evidence>
<evidence type="ECO:0000313" key="2">
    <source>
        <dbReference type="EMBL" id="CAD8060551.1"/>
    </source>
</evidence>
<gene>
    <name evidence="2" type="ORF">PPRIM_AZ9-3.1.T0300192</name>
</gene>
<dbReference type="Proteomes" id="UP000688137">
    <property type="component" value="Unassembled WGS sequence"/>
</dbReference>
<accession>A0A8S1L0Z2</accession>
<evidence type="ECO:0008006" key="4">
    <source>
        <dbReference type="Google" id="ProtNLM"/>
    </source>
</evidence>
<feature type="transmembrane region" description="Helical" evidence="1">
    <location>
        <begin position="324"/>
        <end position="350"/>
    </location>
</feature>
<keyword evidence="3" id="KW-1185">Reference proteome</keyword>
<organism evidence="2 3">
    <name type="scientific">Paramecium primaurelia</name>
    <dbReference type="NCBI Taxonomy" id="5886"/>
    <lineage>
        <taxon>Eukaryota</taxon>
        <taxon>Sar</taxon>
        <taxon>Alveolata</taxon>
        <taxon>Ciliophora</taxon>
        <taxon>Intramacronucleata</taxon>
        <taxon>Oligohymenophorea</taxon>
        <taxon>Peniculida</taxon>
        <taxon>Parameciidae</taxon>
        <taxon>Paramecium</taxon>
    </lineage>
</organism>
<feature type="transmembrane region" description="Helical" evidence="1">
    <location>
        <begin position="62"/>
        <end position="80"/>
    </location>
</feature>
<name>A0A8S1L0Z2_PARPR</name>
<feature type="transmembrane region" description="Helical" evidence="1">
    <location>
        <begin position="269"/>
        <end position="289"/>
    </location>
</feature>
<feature type="transmembrane region" description="Helical" evidence="1">
    <location>
        <begin position="29"/>
        <end position="50"/>
    </location>
</feature>
<feature type="transmembrane region" description="Helical" evidence="1">
    <location>
        <begin position="161"/>
        <end position="179"/>
    </location>
</feature>
<keyword evidence="1" id="KW-1133">Transmembrane helix</keyword>
<sequence length="735" mass="86594">MLSDIPQNYQDQTQTLYNYNQTIYSLEQIGIFFIVIRSIRIISNVILTNLLPFKLIIMFKPYMMNLYYFCGVALFAYLRFGTEGTQIPYDQTDQTNGKYYYLFGTNSNIKVENQYYLNSNYTSMLLHDCDFTLFVLLLLLLLCIPKLFTEKWPKFFQELTIYYLEGSIFEISFGSVGQITQTIQNQSKDPLNIIFCIIGGILLLFYLIFIMRPLITIRDESKKDFLNYFTKITIDQQNKTIYLIHYFIFILNELLMGIIPIAINKFLIIFYLEIGINGIFIVLQFLMLLKSKNIKNKLINITNIISYCLLITSYVLVQQENYEFGFIVLILLSIYFILNIIITILQIIIVKSKDNNVIITKIKQNEQNINLQTNIELQSVTLQLDLSQQINQTVQQQSKFMLTSQISNINHTKQQMSQFNSHNTSTDFLKDDHLIINNQILKDLILIKRSQSYEITQFIDSGQIQLNKILLKFKFNVKVYNGGHEVDQKILKRNNIGNKIIGVHTFILDCLQNCVIEEMQIKTYYSGQLLQRDIKLVNKQMFIGQSLEISHQHQFEQSDSWNEKLAIKLIIDSKVFRFTICNNELKLIQLSALTLKSIQKLIDNGIQKYIVVFEQRIERFNFEKVIQFCQHYKLYRYEISSAESEYRNQELYSNFGKIQLIIPGTPYIRLILSIEQQINREYINNPQFIDSNIDLKRIQYIIVSIYAKRSSHQLGYAHKRVCECFGKELMNYFNQ</sequence>
<dbReference type="AlphaFoldDB" id="A0A8S1L0Z2"/>
<feature type="transmembrane region" description="Helical" evidence="1">
    <location>
        <begin position="131"/>
        <end position="149"/>
    </location>
</feature>
<proteinExistence type="predicted"/>
<keyword evidence="1" id="KW-0812">Transmembrane</keyword>
<keyword evidence="1" id="KW-0472">Membrane</keyword>